<reference evidence="3 4" key="1">
    <citation type="journal article" date="2019" name="Int. J. Syst. Evol. Microbiol.">
        <title>The Global Catalogue of Microorganisms (GCM) 10K type strain sequencing project: providing services to taxonomists for standard genome sequencing and annotation.</title>
        <authorList>
            <consortium name="The Broad Institute Genomics Platform"/>
            <consortium name="The Broad Institute Genome Sequencing Center for Infectious Disease"/>
            <person name="Wu L."/>
            <person name="Ma J."/>
        </authorList>
    </citation>
    <scope>NUCLEOTIDE SEQUENCE [LARGE SCALE GENOMIC DNA]</scope>
    <source>
        <strain evidence="3 4">JCM 15933</strain>
    </source>
</reference>
<dbReference type="Pfam" id="PF20148">
    <property type="entry name" value="DUF6531"/>
    <property type="match status" value="1"/>
</dbReference>
<dbReference type="Pfam" id="PF05593">
    <property type="entry name" value="RHS_repeat"/>
    <property type="match status" value="6"/>
</dbReference>
<feature type="compositionally biased region" description="Gly residues" evidence="1">
    <location>
        <begin position="1456"/>
        <end position="1467"/>
    </location>
</feature>
<dbReference type="InterPro" id="IPR050708">
    <property type="entry name" value="T6SS_VgrG/RHS"/>
</dbReference>
<feature type="compositionally biased region" description="Gly residues" evidence="1">
    <location>
        <begin position="1518"/>
        <end position="1529"/>
    </location>
</feature>
<feature type="compositionally biased region" description="Basic and acidic residues" evidence="1">
    <location>
        <begin position="1530"/>
        <end position="1548"/>
    </location>
</feature>
<sequence length="1674" mass="177715">MRMPTRNATVIGAHVLSHSGEHAPTLVDLQLSGRGPSVQIARTYRSQTGPPDGPFGRGWCFAYDKRLTWASDGLILRDGTGRELRFTDRADGPGFDPPDGVYARLERAGDGLALLQPRGNRLVFTDPEAGGRLVAVADRNGNTVRLSYEDDAILVTDPFDREVRLRLRDGRIHEIDDGGRRWQYAYDGDGCLVTVVQPPRNNGLERPTVRYTYDERLRLESVTDPNGSTFLRNVYDDEDRVVTQLHGGGTITYGYEGRLTRLVGKNGGRVELRHDDRGHVVEQTVWSGGVALTTSSEHDRHGELVRRVYPAGHRDEWRYDPDADDPRDRGNLMEAARVDASGSVRQVRRYAYDPAHQGVVTMVDPHGRRWRWSYDERGNLVERTTPPATVSLPGEEAATVTLTERFEVNDGGQLTRYTDARGAATEYLHYADDDPTGARTAPGDPAEPPARGGYLRRVVRDTVTAAFTYDAAGHVTSVVDGKGAATGLVRDAHGDVTELRSRAGDAYRQAYTYDLNGNLVERTVSFVRGGFDGAEATDEPAVVVERFAYNDLNNPIRRTVAGEGLEQVTVLERDAAENVVREVDPTGAVTTYTYDERNLPVAAVAADGTALRWTYTANGQLESETDGRGHTTRFRYDGLHRYAGYDGPDGTSLDQWRDAADRVVRVRLTGDAGNADPAVLAEAFYAYDELDRLVRIDRSWHDPATGAPLGGNGLVSAFVEYGVHSKPVRWWTPAGGALTMTYDGANRITSVTDESGLTAAVGYDENSNPVHLRRGATVVTQTFDELDQLRTRRLGDDPADLFVHNGLGRLVGHVDGAGGSTRYVHDGLGRPTGRVRTAAPGQVLFDQVSYDEAGRVTARTDAAGNLTRATYGPRGLATVIEADGAVTGFERDAVGDVVRLTQPDGTVVTSDRDPAGRLVAQAVTAPGGGAVPVTALRYDGLGRTTSTWTPDASTAVAYDSLGRPLTETQAGRTIRYSYDTAGNLTGLVYPSGRRVSRAYDRRGRLTGVAEDGVTIVSYEYDADGRPVTVHFGTSLVAELSYATGTGRLTALTYRSPGGAVADAFSYLFDDARRPVAEDRGNGAAVTGDRFGYDAAGRLTSASYGDSGVSVRYELGPLGLWQRRVETLPDGTEVVGAATVNARGAYVTAGGTAYTYDDNGRRTGETTDGTGRTYEYDHDGQVVGVDGGAIRYGYDAHGRQVGRNGVTRVWSGDHLLEEWDGERLLRSYTYGDGPGQPVQVSTEDGTRSTYVLSGRGLIAGLADASGAPPRRYFYDAYGRPTGSAADGALLGGAVLWDPGAGLYYTRSGGGYATTSMLPFKPPKPDPRRPGVDYRDAWDKMSDVGEGLIVLGIIGEFFHVPGSEIVLLVGAVLVAPHQVDKIGQRFGWWGPPAAKPAKPGDHSGRSDGFGDGFGGLGDGFGYGGPGYGGPGYGGPGHSGGGYGGSGYGGTGYGSPGGADSGGGYGGGEPAGPWGDRPDREPSGSGSGSGGPRAPEYGDPGGGSSTPESPEPTPKPDPKPSGGGSGGGGGGGGKKDEPKGGGDKPVPDDKTPVPPGTPIATPNPVDGTGEGVDKDWWRGMPGRSALTALSGTKVDEREATPLFQPPTAASVVEILAPRFITKDEGGEGVTINLHTVHSAWVAGGSGSSSPDGWGDKPHTLAESLAAPRIRDASIARF</sequence>
<dbReference type="InterPro" id="IPR045351">
    <property type="entry name" value="DUF6531"/>
</dbReference>
<dbReference type="NCBIfam" id="TIGR01643">
    <property type="entry name" value="YD_repeat_2x"/>
    <property type="match status" value="7"/>
</dbReference>
<proteinExistence type="predicted"/>
<dbReference type="Proteomes" id="UP001501470">
    <property type="component" value="Unassembled WGS sequence"/>
</dbReference>
<dbReference type="PANTHER" id="PTHR32305:SF15">
    <property type="entry name" value="PROTEIN RHSA-RELATED"/>
    <property type="match status" value="1"/>
</dbReference>
<evidence type="ECO:0000313" key="4">
    <source>
        <dbReference type="Proteomes" id="UP001501470"/>
    </source>
</evidence>
<gene>
    <name evidence="3" type="ORF">GCM10009827_003080</name>
</gene>
<dbReference type="InterPro" id="IPR006530">
    <property type="entry name" value="YD"/>
</dbReference>
<evidence type="ECO:0000313" key="3">
    <source>
        <dbReference type="EMBL" id="GAA1499726.1"/>
    </source>
</evidence>
<name>A0ABN1ZJ65_9ACTN</name>
<keyword evidence="4" id="KW-1185">Reference proteome</keyword>
<feature type="region of interest" description="Disordered" evidence="1">
    <location>
        <begin position="1456"/>
        <end position="1579"/>
    </location>
</feature>
<dbReference type="InterPro" id="IPR031325">
    <property type="entry name" value="RHS_repeat"/>
</dbReference>
<protein>
    <recommendedName>
        <fullName evidence="2">DUF6531 domain-containing protein</fullName>
    </recommendedName>
</protein>
<evidence type="ECO:0000259" key="2">
    <source>
        <dbReference type="Pfam" id="PF20148"/>
    </source>
</evidence>
<dbReference type="EMBL" id="BAAAQD010000001">
    <property type="protein sequence ID" value="GAA1499726.1"/>
    <property type="molecule type" value="Genomic_DNA"/>
</dbReference>
<dbReference type="Gene3D" id="2.180.10.10">
    <property type="entry name" value="RHS repeat-associated core"/>
    <property type="match status" value="4"/>
</dbReference>
<feature type="region of interest" description="Disordered" evidence="1">
    <location>
        <begin position="1391"/>
        <end position="1410"/>
    </location>
</feature>
<accession>A0ABN1ZJ65</accession>
<evidence type="ECO:0000256" key="1">
    <source>
        <dbReference type="SAM" id="MobiDB-lite"/>
    </source>
</evidence>
<organism evidence="3 4">
    <name type="scientific">Dactylosporangium maewongense</name>
    <dbReference type="NCBI Taxonomy" id="634393"/>
    <lineage>
        <taxon>Bacteria</taxon>
        <taxon>Bacillati</taxon>
        <taxon>Actinomycetota</taxon>
        <taxon>Actinomycetes</taxon>
        <taxon>Micromonosporales</taxon>
        <taxon>Micromonosporaceae</taxon>
        <taxon>Dactylosporangium</taxon>
    </lineage>
</organism>
<comment type="caution">
    <text evidence="3">The sequence shown here is derived from an EMBL/GenBank/DDBJ whole genome shotgun (WGS) entry which is preliminary data.</text>
</comment>
<feature type="domain" description="DUF6531" evidence="2">
    <location>
        <begin position="19"/>
        <end position="86"/>
    </location>
</feature>
<dbReference type="PANTHER" id="PTHR32305">
    <property type="match status" value="1"/>
</dbReference>
<feature type="region of interest" description="Disordered" evidence="1">
    <location>
        <begin position="431"/>
        <end position="452"/>
    </location>
</feature>